<dbReference type="InterPro" id="IPR004147">
    <property type="entry name" value="ABC1_dom"/>
</dbReference>
<dbReference type="PANTHER" id="PTHR43173">
    <property type="entry name" value="ABC1 FAMILY PROTEIN"/>
    <property type="match status" value="1"/>
</dbReference>
<dbReference type="Pfam" id="PF03109">
    <property type="entry name" value="ABC1"/>
    <property type="match status" value="1"/>
</dbReference>
<dbReference type="SUPFAM" id="SSF56112">
    <property type="entry name" value="Protein kinase-like (PK-like)"/>
    <property type="match status" value="1"/>
</dbReference>
<protein>
    <recommendedName>
        <fullName evidence="2">ABC1 atypical kinase-like domain-containing protein</fullName>
    </recommendedName>
</protein>
<dbReference type="EMBL" id="KV453847">
    <property type="protein sequence ID" value="ODV87650.1"/>
    <property type="molecule type" value="Genomic_DNA"/>
</dbReference>
<feature type="domain" description="ABC1 atypical kinase-like" evidence="2">
    <location>
        <begin position="179"/>
        <end position="430"/>
    </location>
</feature>
<dbReference type="GO" id="GO:0005743">
    <property type="term" value="C:mitochondrial inner membrane"/>
    <property type="evidence" value="ECO:0007669"/>
    <property type="project" value="TreeGrafter"/>
</dbReference>
<evidence type="ECO:0000259" key="2">
    <source>
        <dbReference type="Pfam" id="PF03109"/>
    </source>
</evidence>
<dbReference type="OrthoDB" id="427480at2759"/>
<dbReference type="GO" id="GO:0007005">
    <property type="term" value="P:mitochondrion organization"/>
    <property type="evidence" value="ECO:0007669"/>
    <property type="project" value="TreeGrafter"/>
</dbReference>
<keyword evidence="4" id="KW-1185">Reference proteome</keyword>
<organism evidence="3 4">
    <name type="scientific">[Candida] arabinofermentans NRRL YB-2248</name>
    <dbReference type="NCBI Taxonomy" id="983967"/>
    <lineage>
        <taxon>Eukaryota</taxon>
        <taxon>Fungi</taxon>
        <taxon>Dikarya</taxon>
        <taxon>Ascomycota</taxon>
        <taxon>Saccharomycotina</taxon>
        <taxon>Pichiomycetes</taxon>
        <taxon>Pichiales</taxon>
        <taxon>Pichiaceae</taxon>
        <taxon>Ogataea</taxon>
        <taxon>Ogataea/Candida clade</taxon>
    </lineage>
</organism>
<dbReference type="GO" id="GO:0055088">
    <property type="term" value="P:lipid homeostasis"/>
    <property type="evidence" value="ECO:0007669"/>
    <property type="project" value="TreeGrafter"/>
</dbReference>
<evidence type="ECO:0000256" key="1">
    <source>
        <dbReference type="ARBA" id="ARBA00009670"/>
    </source>
</evidence>
<gene>
    <name evidence="3" type="ORF">CANARDRAFT_25896</name>
</gene>
<accession>A0A1E4T7A9</accession>
<name>A0A1E4T7A9_9ASCO</name>
<dbReference type="STRING" id="983967.A0A1E4T7A9"/>
<dbReference type="PANTHER" id="PTHR43173:SF19">
    <property type="entry name" value="AARF DOMAIN-CONTAINING PROTEIN KINASE 1"/>
    <property type="match status" value="1"/>
</dbReference>
<dbReference type="InterPro" id="IPR045307">
    <property type="entry name" value="ADCK1_dom"/>
</dbReference>
<dbReference type="Proteomes" id="UP000094801">
    <property type="component" value="Unassembled WGS sequence"/>
</dbReference>
<sequence>MMICPIKSFSQRRLPIATRTFLGQSARQLKSPIVVERATFRNYSSTVKEKEQFSKSGKKAKSFTGHYIGLGLFTVTASGLVFSEKFRNSATEQVLTTERVGVVTVTLLKCIWMYSRTLNANDNSEEEYRKALSTTHKAAAELTLKALQKNGGIYIKLGQHIGAMTYLLPFEWTETMVPLQAACPESSLDDIKSMFASDFGIDLDDYFSSFDPKPIGVASLAQVHVATLRSTGEKVAIKFQHPTLDRYVPLDVALTKLVFDMIYRVFPQYPLTWLSDELQESIYVELDFRNEANNAQITDKYFKPYQKLTALRIPQIYRAERRILIMEYVGGARLDDLDYLDQHGISRSEVSCCLSHIFNNMIFQSGFVHCDPHHGNLAIRALDRKVKGHNFEIILYDHGLYRVIPQEMKVDYSRFWLALINKQQDQMKKYGTRFAKISDDQFPILAAALTGRDFDHALEGDVQSVRDEKEIEKMRESLVENDLIFDLMSLLASVPRIVLLILKTNDLTRHLDESLKNPLGAERTFLILAGYCAKTVYDDDVTINSKQRKHWSIDWIKGYFTAYANYYKITLKLAVYDLMLYVYNLRKAVSV</sequence>
<dbReference type="CDD" id="cd13969">
    <property type="entry name" value="ADCK1-like"/>
    <property type="match status" value="1"/>
</dbReference>
<reference evidence="4" key="1">
    <citation type="submission" date="2016-04" db="EMBL/GenBank/DDBJ databases">
        <title>Comparative genomics of biotechnologically important yeasts.</title>
        <authorList>
            <consortium name="DOE Joint Genome Institute"/>
            <person name="Riley R."/>
            <person name="Haridas S."/>
            <person name="Wolfe K.H."/>
            <person name="Lopes M.R."/>
            <person name="Hittinger C.T."/>
            <person name="Goker M."/>
            <person name="Salamov A."/>
            <person name="Wisecaver J."/>
            <person name="Long T.M."/>
            <person name="Aerts A.L."/>
            <person name="Barry K."/>
            <person name="Choi C."/>
            <person name="Clum A."/>
            <person name="Coughlan A.Y."/>
            <person name="Deshpande S."/>
            <person name="Douglass A.P."/>
            <person name="Hanson S.J."/>
            <person name="Klenk H.-P."/>
            <person name="Labutti K."/>
            <person name="Lapidus A."/>
            <person name="Lindquist E."/>
            <person name="Lipzen A."/>
            <person name="Meier-Kolthoff J.P."/>
            <person name="Ohm R.A."/>
            <person name="Otillar R.P."/>
            <person name="Pangilinan J."/>
            <person name="Peng Y."/>
            <person name="Rokas A."/>
            <person name="Rosa C.A."/>
            <person name="Scheuner C."/>
            <person name="Sibirny A.A."/>
            <person name="Slot J.C."/>
            <person name="Stielow J.B."/>
            <person name="Sun H."/>
            <person name="Kurtzman C.P."/>
            <person name="Blackwell M."/>
            <person name="Grigoriev I.V."/>
            <person name="Jeffries T.W."/>
        </authorList>
    </citation>
    <scope>NUCLEOTIDE SEQUENCE [LARGE SCALE GENOMIC DNA]</scope>
    <source>
        <strain evidence="4">NRRL YB-2248</strain>
    </source>
</reference>
<dbReference type="InterPro" id="IPR051130">
    <property type="entry name" value="Mito_struct-func_regulator"/>
</dbReference>
<comment type="similarity">
    <text evidence="1">Belongs to the protein kinase superfamily. ADCK protein kinase family.</text>
</comment>
<proteinExistence type="inferred from homology"/>
<dbReference type="InterPro" id="IPR011009">
    <property type="entry name" value="Kinase-like_dom_sf"/>
</dbReference>
<evidence type="ECO:0000313" key="4">
    <source>
        <dbReference type="Proteomes" id="UP000094801"/>
    </source>
</evidence>
<dbReference type="AlphaFoldDB" id="A0A1E4T7A9"/>
<evidence type="ECO:0000313" key="3">
    <source>
        <dbReference type="EMBL" id="ODV87650.1"/>
    </source>
</evidence>